<dbReference type="InterPro" id="IPR049560">
    <property type="entry name" value="MeTrfase_RsmB-F_NOP2_cat"/>
</dbReference>
<dbReference type="InterPro" id="IPR001678">
    <property type="entry name" value="MeTrfase_RsmB-F_NOP2_dom"/>
</dbReference>
<dbReference type="PANTHER" id="PTHR22807:SF74">
    <property type="entry name" value="TRNA (CYTOSINE(48)-C(5))-METHYLTRANSFERASE"/>
    <property type="match status" value="1"/>
</dbReference>
<dbReference type="Gene3D" id="3.40.50.150">
    <property type="entry name" value="Vaccinia Virus protein VP39"/>
    <property type="match status" value="1"/>
</dbReference>
<dbReference type="InterPro" id="IPR011023">
    <property type="entry name" value="Nop2p"/>
</dbReference>
<proteinExistence type="predicted"/>
<dbReference type="SUPFAM" id="SSF53335">
    <property type="entry name" value="S-adenosyl-L-methionine-dependent methyltransferases"/>
    <property type="match status" value="1"/>
</dbReference>
<accession>A0A7J3SJK8</accession>
<dbReference type="PROSITE" id="PS51686">
    <property type="entry name" value="SAM_MT_RSMB_NOP"/>
    <property type="match status" value="1"/>
</dbReference>
<evidence type="ECO:0000256" key="1">
    <source>
        <dbReference type="ARBA" id="ARBA00022603"/>
    </source>
</evidence>
<dbReference type="GO" id="GO:0030488">
    <property type="term" value="P:tRNA methylation"/>
    <property type="evidence" value="ECO:0007669"/>
    <property type="project" value="TreeGrafter"/>
</dbReference>
<keyword evidence="4" id="KW-0694">RNA-binding</keyword>
<dbReference type="InterPro" id="IPR029063">
    <property type="entry name" value="SAM-dependent_MTases_sf"/>
</dbReference>
<evidence type="ECO:0000256" key="3">
    <source>
        <dbReference type="ARBA" id="ARBA00022691"/>
    </source>
</evidence>
<dbReference type="GO" id="GO:0016428">
    <property type="term" value="F:tRNA (cytidine-5-)-methyltransferase activity"/>
    <property type="evidence" value="ECO:0007669"/>
    <property type="project" value="TreeGrafter"/>
</dbReference>
<dbReference type="PANTHER" id="PTHR22807">
    <property type="entry name" value="NOP2 YEAST -RELATED NOL1/NOP2/FMU SUN DOMAIN-CONTAINING"/>
    <property type="match status" value="1"/>
</dbReference>
<evidence type="ECO:0000256" key="2">
    <source>
        <dbReference type="ARBA" id="ARBA00022679"/>
    </source>
</evidence>
<keyword evidence="1 6" id="KW-0489">Methyltransferase</keyword>
<evidence type="ECO:0000313" key="6">
    <source>
        <dbReference type="EMBL" id="HGZ59786.1"/>
    </source>
</evidence>
<dbReference type="AlphaFoldDB" id="A0A7J3SJK8"/>
<dbReference type="NCBIfam" id="TIGR00446">
    <property type="entry name" value="nop2p"/>
    <property type="match status" value="1"/>
</dbReference>
<dbReference type="InterPro" id="IPR023267">
    <property type="entry name" value="RCMT"/>
</dbReference>
<feature type="domain" description="SAM-dependent MTase RsmB/NOP-type" evidence="5">
    <location>
        <begin position="44"/>
        <end position="330"/>
    </location>
</feature>
<comment type="caution">
    <text evidence="6">The sequence shown here is derived from an EMBL/GenBank/DDBJ whole genome shotgun (WGS) entry which is preliminary data.</text>
</comment>
<dbReference type="GO" id="GO:0003723">
    <property type="term" value="F:RNA binding"/>
    <property type="evidence" value="ECO:0007669"/>
    <property type="project" value="UniProtKB-KW"/>
</dbReference>
<sequence length="331" mass="37403">MNYDRLFNIRISEEAIKLSRRFGLLPYMAERYIMMFGLDGVEEFLRAVHNGIPRSIRCNKLVVKSCGDLVSRLEKEGFKIRQSKLVPYGYYVDYEPVSLGSTVEHLLGYYFIQGIGSMASVVALSPQPGELVADLASAPGGKTTHIAQLMNNTGGILSIDVDARRLAKLVSNIERMHVRNVIVLMADILNVKVNEGSFDRVMLDAPCTGEGLIVYKKERFFTRTIDDLRKMSEYQLKLLLKAFKFLKPGGTMVYATCSIAPEENEFVITRALDETDEMEVIETRLDGAKNVPGITEFNGVRFKDEVKNCLRLYPHTDSTEGFFICLLKRKE</sequence>
<dbReference type="EMBL" id="DTLS01000032">
    <property type="protein sequence ID" value="HGZ59786.1"/>
    <property type="molecule type" value="Genomic_DNA"/>
</dbReference>
<keyword evidence="2 6" id="KW-0808">Transferase</keyword>
<organism evidence="6">
    <name type="scientific">Fervidicoccus fontis</name>
    <dbReference type="NCBI Taxonomy" id="683846"/>
    <lineage>
        <taxon>Archaea</taxon>
        <taxon>Thermoproteota</taxon>
        <taxon>Thermoprotei</taxon>
        <taxon>Fervidicoccales</taxon>
        <taxon>Fervidicoccaceae</taxon>
        <taxon>Fervidicoccus</taxon>
    </lineage>
</organism>
<gene>
    <name evidence="6" type="ORF">ENW83_01075</name>
</gene>
<reference evidence="6" key="1">
    <citation type="journal article" date="2020" name="mSystems">
        <title>Genome- and Community-Level Interaction Insights into Carbon Utilization and Element Cycling Functions of Hydrothermarchaeota in Hydrothermal Sediment.</title>
        <authorList>
            <person name="Zhou Z."/>
            <person name="Liu Y."/>
            <person name="Xu W."/>
            <person name="Pan J."/>
            <person name="Luo Z.H."/>
            <person name="Li M."/>
        </authorList>
    </citation>
    <scope>NUCLEOTIDE SEQUENCE [LARGE SCALE GENOMIC DNA]</scope>
    <source>
        <strain evidence="6">SpSt-885</strain>
    </source>
</reference>
<dbReference type="Pfam" id="PF01189">
    <property type="entry name" value="Methyltr_RsmB-F"/>
    <property type="match status" value="1"/>
</dbReference>
<dbReference type="Gene3D" id="3.30.70.1170">
    <property type="entry name" value="Sun protein, domain 3"/>
    <property type="match status" value="1"/>
</dbReference>
<protein>
    <submittedName>
        <fullName evidence="6">RsmB/NOP family class I SAM-dependent RNA methyltransferase</fullName>
    </submittedName>
</protein>
<evidence type="ECO:0000259" key="5">
    <source>
        <dbReference type="PROSITE" id="PS51686"/>
    </source>
</evidence>
<evidence type="ECO:0000256" key="4">
    <source>
        <dbReference type="ARBA" id="ARBA00022884"/>
    </source>
</evidence>
<dbReference type="PRINTS" id="PR02008">
    <property type="entry name" value="RCMTFAMILY"/>
</dbReference>
<dbReference type="CDD" id="cd02440">
    <property type="entry name" value="AdoMet_MTases"/>
    <property type="match status" value="1"/>
</dbReference>
<keyword evidence="3" id="KW-0949">S-adenosyl-L-methionine</keyword>
<name>A0A7J3SJK8_9CREN</name>